<accession>B3M6D6</accession>
<dbReference type="InterPro" id="IPR002502">
    <property type="entry name" value="Amidase_domain"/>
</dbReference>
<dbReference type="GO" id="GO:0005886">
    <property type="term" value="C:plasma membrane"/>
    <property type="evidence" value="ECO:0007669"/>
    <property type="project" value="EnsemblMetazoa"/>
</dbReference>
<keyword evidence="6" id="KW-0812">Transmembrane</keyword>
<dbReference type="FunFam" id="3.40.80.10:FF:000001">
    <property type="entry name" value="Peptidoglycan recognition protein 1"/>
    <property type="match status" value="1"/>
</dbReference>
<dbReference type="InterPro" id="IPR036505">
    <property type="entry name" value="Amidase/PGRP_sf"/>
</dbReference>
<dbReference type="GO" id="GO:0019731">
    <property type="term" value="P:antibacterial humoral response"/>
    <property type="evidence" value="ECO:0007669"/>
    <property type="project" value="EnsemblMetazoa"/>
</dbReference>
<dbReference type="InterPro" id="IPR015510">
    <property type="entry name" value="PGRP"/>
</dbReference>
<keyword evidence="5" id="KW-0391">Immunity</keyword>
<dbReference type="GO" id="GO:0045087">
    <property type="term" value="P:innate immune response"/>
    <property type="evidence" value="ECO:0007669"/>
    <property type="project" value="UniProtKB-KW"/>
</dbReference>
<keyword evidence="4" id="KW-0399">Innate immunity</keyword>
<evidence type="ECO:0000256" key="1">
    <source>
        <dbReference type="ARBA" id="ARBA00004613"/>
    </source>
</evidence>
<dbReference type="SMR" id="B3M6D6"/>
<keyword evidence="3" id="KW-0964">Secreted</keyword>
<gene>
    <name evidence="9" type="primary">Dana\GF10681</name>
    <name evidence="9" type="synonym">dana_GLEANR_10637</name>
    <name evidence="9" type="ORF">GF10681</name>
</gene>
<feature type="domain" description="Peptidoglycan recognition protein family" evidence="8">
    <location>
        <begin position="57"/>
        <end position="200"/>
    </location>
</feature>
<keyword evidence="9" id="KW-0378">Hydrolase</keyword>
<name>B3M6D6_DROAN</name>
<dbReference type="OrthoDB" id="10001926at2759"/>
<protein>
    <submittedName>
        <fullName evidence="9">Uncharacterized protein</fullName>
    </submittedName>
</protein>
<dbReference type="KEGG" id="dan:6493549"/>
<dbReference type="SMART" id="SM00644">
    <property type="entry name" value="Ami_2"/>
    <property type="match status" value="1"/>
</dbReference>
<dbReference type="GO" id="GO:0008270">
    <property type="term" value="F:zinc ion binding"/>
    <property type="evidence" value="ECO:0007669"/>
    <property type="project" value="InterPro"/>
</dbReference>
<evidence type="ECO:0000256" key="4">
    <source>
        <dbReference type="ARBA" id="ARBA00022588"/>
    </source>
</evidence>
<dbReference type="AlphaFoldDB" id="B3M6D6"/>
<dbReference type="HOGENOM" id="CLU_037559_1_2_1"/>
<organism evidence="9 10">
    <name type="scientific">Drosophila ananassae</name>
    <name type="common">Fruit fly</name>
    <dbReference type="NCBI Taxonomy" id="7217"/>
    <lineage>
        <taxon>Eukaryota</taxon>
        <taxon>Metazoa</taxon>
        <taxon>Ecdysozoa</taxon>
        <taxon>Arthropoda</taxon>
        <taxon>Hexapoda</taxon>
        <taxon>Insecta</taxon>
        <taxon>Pterygota</taxon>
        <taxon>Neoptera</taxon>
        <taxon>Endopterygota</taxon>
        <taxon>Diptera</taxon>
        <taxon>Brachycera</taxon>
        <taxon>Muscomorpha</taxon>
        <taxon>Ephydroidea</taxon>
        <taxon>Drosophilidae</taxon>
        <taxon>Drosophila</taxon>
        <taxon>Sophophora</taxon>
    </lineage>
</organism>
<dbReference type="GeneID" id="6493549"/>
<feature type="transmembrane region" description="Helical" evidence="6">
    <location>
        <begin position="24"/>
        <end position="44"/>
    </location>
</feature>
<dbReference type="PANTHER" id="PTHR11022:SF41">
    <property type="entry name" value="PEPTIDOGLYCAN-RECOGNITION PROTEIN LC-RELATED"/>
    <property type="match status" value="1"/>
</dbReference>
<dbReference type="GO" id="GO:0005102">
    <property type="term" value="F:signaling receptor binding"/>
    <property type="evidence" value="ECO:0007669"/>
    <property type="project" value="EnsemblMetazoa"/>
</dbReference>
<dbReference type="Proteomes" id="UP000007801">
    <property type="component" value="Unassembled WGS sequence"/>
</dbReference>
<dbReference type="PANTHER" id="PTHR11022">
    <property type="entry name" value="PEPTIDOGLYCAN RECOGNITION PROTEIN"/>
    <property type="match status" value="1"/>
</dbReference>
<keyword evidence="10" id="KW-1185">Reference proteome</keyword>
<comment type="similarity">
    <text evidence="2">Belongs to the N-acetylmuramoyl-L-alanine amidase 2 family.</text>
</comment>
<evidence type="ECO:0000256" key="5">
    <source>
        <dbReference type="ARBA" id="ARBA00022859"/>
    </source>
</evidence>
<keyword evidence="6" id="KW-0472">Membrane</keyword>
<feature type="domain" description="N-acetylmuramoyl-L-alanine amidase" evidence="7">
    <location>
        <begin position="69"/>
        <end position="206"/>
    </location>
</feature>
<sequence>MLKPVTNTLPVEPVARIKRFPRELLYLCAILIILVSLMAGYSLWVMTHSMSATNKALHILDRSEWQGEPPSGKYLHLKLPVSNVIIHHTATEGCDDEEVCIYRMQTIQAFHMKSLDWTDIGYNFLVGGDGQIYVGRGWHIQGQHVRGYGAISISIAFIGTFVNVEPPERQIEAAKRLMEEGVRLHKLHPDYHIYAHRQLSPTESPGQKLYELMKHWPRFTQDITSLRLLSNETLKFVTRPYWLAQPPTKPLASLKRPVKSVRFVSTNTDVCVTQAACVFQVRLLQSFHIEGAGFADINFNFVVAGDKNIYEARGWDHSCQSSKDQTDIDELVIAFIGPPSDNKSLALDLIKQGIKLGHISKEHLLIDDTEA</sequence>
<evidence type="ECO:0000259" key="7">
    <source>
        <dbReference type="SMART" id="SM00644"/>
    </source>
</evidence>
<dbReference type="GO" id="GO:0005576">
    <property type="term" value="C:extracellular region"/>
    <property type="evidence" value="ECO:0007669"/>
    <property type="project" value="UniProtKB-SubCell"/>
</dbReference>
<dbReference type="InParanoid" id="B3M6D6"/>
<dbReference type="Pfam" id="PF01510">
    <property type="entry name" value="Amidase_2"/>
    <property type="match status" value="1"/>
</dbReference>
<dbReference type="Gene3D" id="3.40.80.10">
    <property type="entry name" value="Peptidoglycan recognition protein-like"/>
    <property type="match status" value="2"/>
</dbReference>
<evidence type="ECO:0000256" key="2">
    <source>
        <dbReference type="ARBA" id="ARBA00007553"/>
    </source>
</evidence>
<dbReference type="STRING" id="7217.B3M6D6"/>
<keyword evidence="6" id="KW-1133">Transmembrane helix</keyword>
<evidence type="ECO:0000256" key="3">
    <source>
        <dbReference type="ARBA" id="ARBA00022525"/>
    </source>
</evidence>
<comment type="subcellular location">
    <subcellularLocation>
        <location evidence="1">Secreted</location>
    </subcellularLocation>
</comment>
<dbReference type="OMA" id="DHSCEPP"/>
<dbReference type="SUPFAM" id="SSF55846">
    <property type="entry name" value="N-acetylmuramoyl-L-alanine amidase-like"/>
    <property type="match status" value="2"/>
</dbReference>
<dbReference type="PhylomeDB" id="B3M6D6"/>
<evidence type="ECO:0000256" key="6">
    <source>
        <dbReference type="SAM" id="Phobius"/>
    </source>
</evidence>
<dbReference type="SMART" id="SM00701">
    <property type="entry name" value="PGRP"/>
    <property type="match status" value="2"/>
</dbReference>
<dbReference type="eggNOG" id="ENOG502S2KY">
    <property type="taxonomic scope" value="Eukaryota"/>
</dbReference>
<dbReference type="FunCoup" id="B3M6D6">
    <property type="interactions" value="85"/>
</dbReference>
<dbReference type="CTD" id="39064"/>
<dbReference type="GO" id="GO:0061060">
    <property type="term" value="P:negative regulation of peptidoglycan recognition protein signaling pathway"/>
    <property type="evidence" value="ECO:0007669"/>
    <property type="project" value="EnsemblMetazoa"/>
</dbReference>
<evidence type="ECO:0000313" key="9">
    <source>
        <dbReference type="EMBL" id="EDV40785.1"/>
    </source>
</evidence>
<proteinExistence type="inferred from homology"/>
<dbReference type="GO" id="GO:0008745">
    <property type="term" value="F:N-acetylmuramoyl-L-alanine amidase activity"/>
    <property type="evidence" value="ECO:0007669"/>
    <property type="project" value="InterPro"/>
</dbReference>
<evidence type="ECO:0000259" key="8">
    <source>
        <dbReference type="SMART" id="SM00701"/>
    </source>
</evidence>
<dbReference type="GO" id="GO:0009253">
    <property type="term" value="P:peptidoglycan catabolic process"/>
    <property type="evidence" value="ECO:0007669"/>
    <property type="project" value="InterPro"/>
</dbReference>
<dbReference type="InterPro" id="IPR006619">
    <property type="entry name" value="PGRP_domain_met/bac"/>
</dbReference>
<evidence type="ECO:0000313" key="10">
    <source>
        <dbReference type="Proteomes" id="UP000007801"/>
    </source>
</evidence>
<reference evidence="9 10" key="1">
    <citation type="journal article" date="2007" name="Nature">
        <title>Evolution of genes and genomes on the Drosophila phylogeny.</title>
        <authorList>
            <consortium name="Drosophila 12 Genomes Consortium"/>
            <person name="Clark A.G."/>
            <person name="Eisen M.B."/>
            <person name="Smith D.R."/>
            <person name="Bergman C.M."/>
            <person name="Oliver B."/>
            <person name="Markow T.A."/>
            <person name="Kaufman T.C."/>
            <person name="Kellis M."/>
            <person name="Gelbart W."/>
            <person name="Iyer V.N."/>
            <person name="Pollard D.A."/>
            <person name="Sackton T.B."/>
            <person name="Larracuente A.M."/>
            <person name="Singh N.D."/>
            <person name="Abad J.P."/>
            <person name="Abt D.N."/>
            <person name="Adryan B."/>
            <person name="Aguade M."/>
            <person name="Akashi H."/>
            <person name="Anderson W.W."/>
            <person name="Aquadro C.F."/>
            <person name="Ardell D.H."/>
            <person name="Arguello R."/>
            <person name="Artieri C.G."/>
            <person name="Barbash D.A."/>
            <person name="Barker D."/>
            <person name="Barsanti P."/>
            <person name="Batterham P."/>
            <person name="Batzoglou S."/>
            <person name="Begun D."/>
            <person name="Bhutkar A."/>
            <person name="Blanco E."/>
            <person name="Bosak S.A."/>
            <person name="Bradley R.K."/>
            <person name="Brand A.D."/>
            <person name="Brent M.R."/>
            <person name="Brooks A.N."/>
            <person name="Brown R.H."/>
            <person name="Butlin R.K."/>
            <person name="Caggese C."/>
            <person name="Calvi B.R."/>
            <person name="Bernardo de Carvalho A."/>
            <person name="Caspi A."/>
            <person name="Castrezana S."/>
            <person name="Celniker S.E."/>
            <person name="Chang J.L."/>
            <person name="Chapple C."/>
            <person name="Chatterji S."/>
            <person name="Chinwalla A."/>
            <person name="Civetta A."/>
            <person name="Clifton S.W."/>
            <person name="Comeron J.M."/>
            <person name="Costello J.C."/>
            <person name="Coyne J.A."/>
            <person name="Daub J."/>
            <person name="David R.G."/>
            <person name="Delcher A.L."/>
            <person name="Delehaunty K."/>
            <person name="Do C.B."/>
            <person name="Ebling H."/>
            <person name="Edwards K."/>
            <person name="Eickbush T."/>
            <person name="Evans J.D."/>
            <person name="Filipski A."/>
            <person name="Findeiss S."/>
            <person name="Freyhult E."/>
            <person name="Fulton L."/>
            <person name="Fulton R."/>
            <person name="Garcia A.C."/>
            <person name="Gardiner A."/>
            <person name="Garfield D.A."/>
            <person name="Garvin B.E."/>
            <person name="Gibson G."/>
            <person name="Gilbert D."/>
            <person name="Gnerre S."/>
            <person name="Godfrey J."/>
            <person name="Good R."/>
            <person name="Gotea V."/>
            <person name="Gravely B."/>
            <person name="Greenberg A.J."/>
            <person name="Griffiths-Jones S."/>
            <person name="Gross S."/>
            <person name="Guigo R."/>
            <person name="Gustafson E.A."/>
            <person name="Haerty W."/>
            <person name="Hahn M.W."/>
            <person name="Halligan D.L."/>
            <person name="Halpern A.L."/>
            <person name="Halter G.M."/>
            <person name="Han M.V."/>
            <person name="Heger A."/>
            <person name="Hillier L."/>
            <person name="Hinrichs A.S."/>
            <person name="Holmes I."/>
            <person name="Hoskins R.A."/>
            <person name="Hubisz M.J."/>
            <person name="Hultmark D."/>
            <person name="Huntley M.A."/>
            <person name="Jaffe D.B."/>
            <person name="Jagadeeshan S."/>
            <person name="Jeck W.R."/>
            <person name="Johnson J."/>
            <person name="Jones C.D."/>
            <person name="Jordan W.C."/>
            <person name="Karpen G.H."/>
            <person name="Kataoka E."/>
            <person name="Keightley P.D."/>
            <person name="Kheradpour P."/>
            <person name="Kirkness E.F."/>
            <person name="Koerich L.B."/>
            <person name="Kristiansen K."/>
            <person name="Kudrna D."/>
            <person name="Kulathinal R.J."/>
            <person name="Kumar S."/>
            <person name="Kwok R."/>
            <person name="Lander E."/>
            <person name="Langley C.H."/>
            <person name="Lapoint R."/>
            <person name="Lazzaro B.P."/>
            <person name="Lee S.J."/>
            <person name="Levesque L."/>
            <person name="Li R."/>
            <person name="Lin C.F."/>
            <person name="Lin M.F."/>
            <person name="Lindblad-Toh K."/>
            <person name="Llopart A."/>
            <person name="Long M."/>
            <person name="Low L."/>
            <person name="Lozovsky E."/>
            <person name="Lu J."/>
            <person name="Luo M."/>
            <person name="Machado C.A."/>
            <person name="Makalowski W."/>
            <person name="Marzo M."/>
            <person name="Matsuda M."/>
            <person name="Matzkin L."/>
            <person name="McAllister B."/>
            <person name="McBride C.S."/>
            <person name="McKernan B."/>
            <person name="McKernan K."/>
            <person name="Mendez-Lago M."/>
            <person name="Minx P."/>
            <person name="Mollenhauer M.U."/>
            <person name="Montooth K."/>
            <person name="Mount S.M."/>
            <person name="Mu X."/>
            <person name="Myers E."/>
            <person name="Negre B."/>
            <person name="Newfeld S."/>
            <person name="Nielsen R."/>
            <person name="Noor M.A."/>
            <person name="O'Grady P."/>
            <person name="Pachter L."/>
            <person name="Papaceit M."/>
            <person name="Parisi M.J."/>
            <person name="Parisi M."/>
            <person name="Parts L."/>
            <person name="Pedersen J.S."/>
            <person name="Pesole G."/>
            <person name="Phillippy A.M."/>
            <person name="Ponting C.P."/>
            <person name="Pop M."/>
            <person name="Porcelli D."/>
            <person name="Powell J.R."/>
            <person name="Prohaska S."/>
            <person name="Pruitt K."/>
            <person name="Puig M."/>
            <person name="Quesneville H."/>
            <person name="Ram K.R."/>
            <person name="Rand D."/>
            <person name="Rasmussen M.D."/>
            <person name="Reed L.K."/>
            <person name="Reenan R."/>
            <person name="Reily A."/>
            <person name="Remington K.A."/>
            <person name="Rieger T.T."/>
            <person name="Ritchie M.G."/>
            <person name="Robin C."/>
            <person name="Rogers Y.H."/>
            <person name="Rohde C."/>
            <person name="Rozas J."/>
            <person name="Rubenfield M.J."/>
            <person name="Ruiz A."/>
            <person name="Russo S."/>
            <person name="Salzberg S.L."/>
            <person name="Sanchez-Gracia A."/>
            <person name="Saranga D.J."/>
            <person name="Sato H."/>
            <person name="Schaeffer S.W."/>
            <person name="Schatz M.C."/>
            <person name="Schlenke T."/>
            <person name="Schwartz R."/>
            <person name="Segarra C."/>
            <person name="Singh R.S."/>
            <person name="Sirot L."/>
            <person name="Sirota M."/>
            <person name="Sisneros N.B."/>
            <person name="Smith C.D."/>
            <person name="Smith T.F."/>
            <person name="Spieth J."/>
            <person name="Stage D.E."/>
            <person name="Stark A."/>
            <person name="Stephan W."/>
            <person name="Strausberg R.L."/>
            <person name="Strempel S."/>
            <person name="Sturgill D."/>
            <person name="Sutton G."/>
            <person name="Sutton G.G."/>
            <person name="Tao W."/>
            <person name="Teichmann S."/>
            <person name="Tobari Y.N."/>
            <person name="Tomimura Y."/>
            <person name="Tsolas J.M."/>
            <person name="Valente V.L."/>
            <person name="Venter E."/>
            <person name="Venter J.C."/>
            <person name="Vicario S."/>
            <person name="Vieira F.G."/>
            <person name="Vilella A.J."/>
            <person name="Villasante A."/>
            <person name="Walenz B."/>
            <person name="Wang J."/>
            <person name="Wasserman M."/>
            <person name="Watts T."/>
            <person name="Wilson D."/>
            <person name="Wilson R.K."/>
            <person name="Wing R.A."/>
            <person name="Wolfner M.F."/>
            <person name="Wong A."/>
            <person name="Wong G.K."/>
            <person name="Wu C.I."/>
            <person name="Wu G."/>
            <person name="Yamamoto D."/>
            <person name="Yang H.P."/>
            <person name="Yang S.P."/>
            <person name="Yorke J.A."/>
            <person name="Yoshida K."/>
            <person name="Zdobnov E."/>
            <person name="Zhang P."/>
            <person name="Zhang Y."/>
            <person name="Zimin A.V."/>
            <person name="Baldwin J."/>
            <person name="Abdouelleil A."/>
            <person name="Abdulkadir J."/>
            <person name="Abebe A."/>
            <person name="Abera B."/>
            <person name="Abreu J."/>
            <person name="Acer S.C."/>
            <person name="Aftuck L."/>
            <person name="Alexander A."/>
            <person name="An P."/>
            <person name="Anderson E."/>
            <person name="Anderson S."/>
            <person name="Arachi H."/>
            <person name="Azer M."/>
            <person name="Bachantsang P."/>
            <person name="Barry A."/>
            <person name="Bayul T."/>
            <person name="Berlin A."/>
            <person name="Bessette D."/>
            <person name="Bloom T."/>
            <person name="Blye J."/>
            <person name="Boguslavskiy L."/>
            <person name="Bonnet C."/>
            <person name="Boukhgalter B."/>
            <person name="Bourzgui I."/>
            <person name="Brown A."/>
            <person name="Cahill P."/>
            <person name="Channer S."/>
            <person name="Cheshatsang Y."/>
            <person name="Chuda L."/>
            <person name="Citroen M."/>
            <person name="Collymore A."/>
            <person name="Cooke P."/>
            <person name="Costello M."/>
            <person name="D'Aco K."/>
            <person name="Daza R."/>
            <person name="De Haan G."/>
            <person name="DeGray S."/>
            <person name="DeMaso C."/>
            <person name="Dhargay N."/>
            <person name="Dooley K."/>
            <person name="Dooley E."/>
            <person name="Doricent M."/>
            <person name="Dorje P."/>
            <person name="Dorjee K."/>
            <person name="Dupes A."/>
            <person name="Elong R."/>
            <person name="Falk J."/>
            <person name="Farina A."/>
            <person name="Faro S."/>
            <person name="Ferguson D."/>
            <person name="Fisher S."/>
            <person name="Foley C.D."/>
            <person name="Franke A."/>
            <person name="Friedrich D."/>
            <person name="Gadbois L."/>
            <person name="Gearin G."/>
            <person name="Gearin C.R."/>
            <person name="Giannoukos G."/>
            <person name="Goode T."/>
            <person name="Graham J."/>
            <person name="Grandbois E."/>
            <person name="Grewal S."/>
            <person name="Gyaltsen K."/>
            <person name="Hafez N."/>
            <person name="Hagos B."/>
            <person name="Hall J."/>
            <person name="Henson C."/>
            <person name="Hollinger A."/>
            <person name="Honan T."/>
            <person name="Huard M.D."/>
            <person name="Hughes L."/>
            <person name="Hurhula B."/>
            <person name="Husby M.E."/>
            <person name="Kamat A."/>
            <person name="Kanga B."/>
            <person name="Kashin S."/>
            <person name="Khazanovich D."/>
            <person name="Kisner P."/>
            <person name="Lance K."/>
            <person name="Lara M."/>
            <person name="Lee W."/>
            <person name="Lennon N."/>
            <person name="Letendre F."/>
            <person name="LeVine R."/>
            <person name="Lipovsky A."/>
            <person name="Liu X."/>
            <person name="Liu J."/>
            <person name="Liu S."/>
            <person name="Lokyitsang T."/>
            <person name="Lokyitsang Y."/>
            <person name="Lubonja R."/>
            <person name="Lui A."/>
            <person name="MacDonald P."/>
            <person name="Magnisalis V."/>
            <person name="Maru K."/>
            <person name="Matthews C."/>
            <person name="McCusker W."/>
            <person name="McDonough S."/>
            <person name="Mehta T."/>
            <person name="Meldrim J."/>
            <person name="Meneus L."/>
            <person name="Mihai O."/>
            <person name="Mihalev A."/>
            <person name="Mihova T."/>
            <person name="Mittelman R."/>
            <person name="Mlenga V."/>
            <person name="Montmayeur A."/>
            <person name="Mulrain L."/>
            <person name="Navidi A."/>
            <person name="Naylor J."/>
            <person name="Negash T."/>
            <person name="Nguyen T."/>
            <person name="Nguyen N."/>
            <person name="Nicol R."/>
            <person name="Norbu C."/>
            <person name="Norbu N."/>
            <person name="Novod N."/>
            <person name="O'Neill B."/>
            <person name="Osman S."/>
            <person name="Markiewicz E."/>
            <person name="Oyono O.L."/>
            <person name="Patti C."/>
            <person name="Phunkhang P."/>
            <person name="Pierre F."/>
            <person name="Priest M."/>
            <person name="Raghuraman S."/>
            <person name="Rege F."/>
            <person name="Reyes R."/>
            <person name="Rise C."/>
            <person name="Rogov P."/>
            <person name="Ross K."/>
            <person name="Ryan E."/>
            <person name="Settipalli S."/>
            <person name="Shea T."/>
            <person name="Sherpa N."/>
            <person name="Shi L."/>
            <person name="Shih D."/>
            <person name="Sparrow T."/>
            <person name="Spaulding J."/>
            <person name="Stalker J."/>
            <person name="Stange-Thomann N."/>
            <person name="Stavropoulos S."/>
            <person name="Stone C."/>
            <person name="Strader C."/>
            <person name="Tesfaye S."/>
            <person name="Thomson T."/>
            <person name="Thoulutsang Y."/>
            <person name="Thoulutsang D."/>
            <person name="Topham K."/>
            <person name="Topping I."/>
            <person name="Tsamla T."/>
            <person name="Vassiliev H."/>
            <person name="Vo A."/>
            <person name="Wangchuk T."/>
            <person name="Wangdi T."/>
            <person name="Weiand M."/>
            <person name="Wilkinson J."/>
            <person name="Wilson A."/>
            <person name="Yadav S."/>
            <person name="Young G."/>
            <person name="Yu Q."/>
            <person name="Zembek L."/>
            <person name="Zhong D."/>
            <person name="Zimmer A."/>
            <person name="Zwirko Z."/>
            <person name="Jaffe D.B."/>
            <person name="Alvarez P."/>
            <person name="Brockman W."/>
            <person name="Butler J."/>
            <person name="Chin C."/>
            <person name="Gnerre S."/>
            <person name="Grabherr M."/>
            <person name="Kleber M."/>
            <person name="Mauceli E."/>
            <person name="MacCallum I."/>
        </authorList>
    </citation>
    <scope>NUCLEOTIDE SEQUENCE [LARGE SCALE GENOMIC DNA]</scope>
    <source>
        <strain evidence="10">Tucson 14024-0371.13</strain>
    </source>
</reference>
<feature type="domain" description="Peptidoglycan recognition protein family" evidence="8">
    <location>
        <begin position="234"/>
        <end position="370"/>
    </location>
</feature>
<dbReference type="EMBL" id="CH902618">
    <property type="protein sequence ID" value="EDV40785.1"/>
    <property type="molecule type" value="Genomic_DNA"/>
</dbReference>
<dbReference type="CDD" id="cd06583">
    <property type="entry name" value="PGRP"/>
    <property type="match status" value="1"/>
</dbReference>
<dbReference type="GO" id="GO:0050777">
    <property type="term" value="P:negative regulation of immune response"/>
    <property type="evidence" value="ECO:0007669"/>
    <property type="project" value="EnsemblMetazoa"/>
</dbReference>